<dbReference type="AlphaFoldDB" id="A0A317XN52"/>
<protein>
    <submittedName>
        <fullName evidence="3">CMD-domain-containing protein</fullName>
    </submittedName>
</protein>
<dbReference type="InterPro" id="IPR052512">
    <property type="entry name" value="4CMD/NDH-1_regulator"/>
</dbReference>
<dbReference type="GO" id="GO:0051920">
    <property type="term" value="F:peroxiredoxin activity"/>
    <property type="evidence" value="ECO:0007669"/>
    <property type="project" value="InterPro"/>
</dbReference>
<dbReference type="Gene3D" id="1.20.1290.10">
    <property type="entry name" value="AhpD-like"/>
    <property type="match status" value="1"/>
</dbReference>
<gene>
    <name evidence="3" type="ORF">BCV70DRAFT_217656</name>
</gene>
<evidence type="ECO:0000313" key="4">
    <source>
        <dbReference type="Proteomes" id="UP000246740"/>
    </source>
</evidence>
<dbReference type="EMBL" id="KZ819195">
    <property type="protein sequence ID" value="PWY99279.1"/>
    <property type="molecule type" value="Genomic_DNA"/>
</dbReference>
<reference evidence="3 4" key="1">
    <citation type="journal article" date="2018" name="Mol. Biol. Evol.">
        <title>Broad Genomic Sampling Reveals a Smut Pathogenic Ancestry of the Fungal Clade Ustilaginomycotina.</title>
        <authorList>
            <person name="Kijpornyongpan T."/>
            <person name="Mondo S.J."/>
            <person name="Barry K."/>
            <person name="Sandor L."/>
            <person name="Lee J."/>
            <person name="Lipzen A."/>
            <person name="Pangilinan J."/>
            <person name="LaButti K."/>
            <person name="Hainaut M."/>
            <person name="Henrissat B."/>
            <person name="Grigoriev I.V."/>
            <person name="Spatafora J.W."/>
            <person name="Aime M.C."/>
        </authorList>
    </citation>
    <scope>NUCLEOTIDE SEQUENCE [LARGE SCALE GENOMIC DNA]</scope>
    <source>
        <strain evidence="3 4">MCA 3645</strain>
    </source>
</reference>
<dbReference type="Pfam" id="PF02627">
    <property type="entry name" value="CMD"/>
    <property type="match status" value="1"/>
</dbReference>
<proteinExistence type="predicted"/>
<accession>A0A317XN52</accession>
<dbReference type="STRING" id="1882483.A0A317XN52"/>
<keyword evidence="4" id="KW-1185">Reference proteome</keyword>
<feature type="compositionally biased region" description="Low complexity" evidence="1">
    <location>
        <begin position="1"/>
        <end position="17"/>
    </location>
</feature>
<dbReference type="InParanoid" id="A0A317XN52"/>
<name>A0A317XN52_9BASI</name>
<dbReference type="PANTHER" id="PTHR33570:SF2">
    <property type="entry name" value="CARBOXYMUCONOLACTONE DECARBOXYLASE-LIKE DOMAIN-CONTAINING PROTEIN"/>
    <property type="match status" value="1"/>
</dbReference>
<evidence type="ECO:0000259" key="2">
    <source>
        <dbReference type="Pfam" id="PF02627"/>
    </source>
</evidence>
<organism evidence="3 4">
    <name type="scientific">Testicularia cyperi</name>
    <dbReference type="NCBI Taxonomy" id="1882483"/>
    <lineage>
        <taxon>Eukaryota</taxon>
        <taxon>Fungi</taxon>
        <taxon>Dikarya</taxon>
        <taxon>Basidiomycota</taxon>
        <taxon>Ustilaginomycotina</taxon>
        <taxon>Ustilaginomycetes</taxon>
        <taxon>Ustilaginales</taxon>
        <taxon>Anthracoideaceae</taxon>
        <taxon>Testicularia</taxon>
    </lineage>
</organism>
<dbReference type="Proteomes" id="UP000246740">
    <property type="component" value="Unassembled WGS sequence"/>
</dbReference>
<dbReference type="OrthoDB" id="104509at2759"/>
<dbReference type="InterPro" id="IPR003779">
    <property type="entry name" value="CMD-like"/>
</dbReference>
<dbReference type="SUPFAM" id="SSF69118">
    <property type="entry name" value="AhpD-like"/>
    <property type="match status" value="1"/>
</dbReference>
<dbReference type="PANTHER" id="PTHR33570">
    <property type="entry name" value="4-CARBOXYMUCONOLACTONE DECARBOXYLASE FAMILY PROTEIN"/>
    <property type="match status" value="1"/>
</dbReference>
<feature type="region of interest" description="Disordered" evidence="1">
    <location>
        <begin position="1"/>
        <end position="22"/>
    </location>
</feature>
<dbReference type="InterPro" id="IPR029032">
    <property type="entry name" value="AhpD-like"/>
</dbReference>
<feature type="domain" description="Carboxymuconolactone decarboxylase-like" evidence="2">
    <location>
        <begin position="72"/>
        <end position="153"/>
    </location>
</feature>
<sequence>MVSPATTSSTSTSGTPPLSAEDRTRLQSALYSAGEQVRREVVGDAYVDRSLAATASSSVQTGDGRGFSMPMQEIATSFAWGSIWTRPGLARRDRSILNIGMLAALNRNTELGTHIRGALNNGLSVEEIQECLLQVSAYVGMPAGMESFRVAEAAILEWTAQQKEHQDQNQKA</sequence>
<evidence type="ECO:0000313" key="3">
    <source>
        <dbReference type="EMBL" id="PWY99279.1"/>
    </source>
</evidence>
<evidence type="ECO:0000256" key="1">
    <source>
        <dbReference type="SAM" id="MobiDB-lite"/>
    </source>
</evidence>